<dbReference type="SUPFAM" id="SSF75420">
    <property type="entry name" value="YhbC-like, N-terminal domain"/>
    <property type="match status" value="1"/>
</dbReference>
<protein>
    <recommendedName>
        <fullName evidence="3">Ribosome maturation factor RimP</fullName>
    </recommendedName>
</protein>
<evidence type="ECO:0000313" key="6">
    <source>
        <dbReference type="EMBL" id="AMB94722.1"/>
    </source>
</evidence>
<dbReference type="GeneID" id="92904032"/>
<evidence type="ECO:0000313" key="8">
    <source>
        <dbReference type="Proteomes" id="UP000069912"/>
    </source>
</evidence>
<dbReference type="GO" id="GO:0005829">
    <property type="term" value="C:cytosol"/>
    <property type="evidence" value="ECO:0007669"/>
    <property type="project" value="TreeGrafter"/>
</dbReference>
<dbReference type="KEGG" id="asan:AWM72_08120"/>
<evidence type="ECO:0000256" key="1">
    <source>
        <dbReference type="ARBA" id="ARBA00022490"/>
    </source>
</evidence>
<dbReference type="HAMAP" id="MF_01077">
    <property type="entry name" value="RimP"/>
    <property type="match status" value="1"/>
</dbReference>
<proteinExistence type="inferred from homology"/>
<keyword evidence="2 3" id="KW-0690">Ribosome biogenesis</keyword>
<dbReference type="InterPro" id="IPR028989">
    <property type="entry name" value="RimP_N"/>
</dbReference>
<dbReference type="InterPro" id="IPR036847">
    <property type="entry name" value="RimP_C_sf"/>
</dbReference>
<evidence type="ECO:0000259" key="5">
    <source>
        <dbReference type="Pfam" id="PF17384"/>
    </source>
</evidence>
<evidence type="ECO:0000313" key="7">
    <source>
        <dbReference type="EMBL" id="PKZ23276.1"/>
    </source>
</evidence>
<dbReference type="FunFam" id="3.30.300.70:FF:000001">
    <property type="entry name" value="Ribosome maturation factor RimP"/>
    <property type="match status" value="1"/>
</dbReference>
<dbReference type="EMBL" id="PKGY01000001">
    <property type="protein sequence ID" value="PKZ23276.1"/>
    <property type="molecule type" value="Genomic_DNA"/>
</dbReference>
<comment type="similarity">
    <text evidence="3">Belongs to the RimP family.</text>
</comment>
<dbReference type="Pfam" id="PF17384">
    <property type="entry name" value="DUF150_C"/>
    <property type="match status" value="1"/>
</dbReference>
<dbReference type="PANTHER" id="PTHR33867">
    <property type="entry name" value="RIBOSOME MATURATION FACTOR RIMP"/>
    <property type="match status" value="1"/>
</dbReference>
<dbReference type="InterPro" id="IPR035956">
    <property type="entry name" value="RimP_N_sf"/>
</dbReference>
<dbReference type="InterPro" id="IPR003728">
    <property type="entry name" value="Ribosome_maturation_RimP"/>
</dbReference>
<dbReference type="Pfam" id="PF02576">
    <property type="entry name" value="RimP_N"/>
    <property type="match status" value="1"/>
</dbReference>
<comment type="subcellular location">
    <subcellularLocation>
        <location evidence="3">Cytoplasm</location>
    </subcellularLocation>
</comment>
<name>A0A0X8FCG6_9LACT</name>
<reference evidence="8" key="2">
    <citation type="submission" date="2016-01" db="EMBL/GenBank/DDBJ databases">
        <title>Six Aerococcus type strain genome sequencing and assembly using PacBio and Illumina Hiseq.</title>
        <authorList>
            <person name="Carkaci D."/>
            <person name="Dargis R."/>
            <person name="Nielsen X.C."/>
            <person name="Skovgaard O."/>
            <person name="Fuursted K."/>
            <person name="Christensen J.J."/>
        </authorList>
    </citation>
    <scope>NUCLEOTIDE SEQUENCE [LARGE SCALE GENOMIC DNA]</scope>
    <source>
        <strain evidence="8">CCUG43001</strain>
    </source>
</reference>
<keyword evidence="1 3" id="KW-0963">Cytoplasm</keyword>
<dbReference type="Gene3D" id="3.30.300.70">
    <property type="entry name" value="RimP-like superfamily, N-terminal"/>
    <property type="match status" value="1"/>
</dbReference>
<dbReference type="SUPFAM" id="SSF74942">
    <property type="entry name" value="YhbC-like, C-terminal domain"/>
    <property type="match status" value="1"/>
</dbReference>
<dbReference type="RefSeq" id="WP_067976083.1">
    <property type="nucleotide sequence ID" value="NZ_CAJHKM010000002.1"/>
</dbReference>
<dbReference type="EMBL" id="CP014160">
    <property type="protein sequence ID" value="AMB94722.1"/>
    <property type="molecule type" value="Genomic_DNA"/>
</dbReference>
<dbReference type="AlphaFoldDB" id="A0A0X8FCG6"/>
<evidence type="ECO:0000256" key="2">
    <source>
        <dbReference type="ARBA" id="ARBA00022517"/>
    </source>
</evidence>
<sequence>MARVIDEVRTLIEPKLEELAYDLFDMEYTKEGKNWYLRIYIDKLGGVTIEDCVTVSEVLSEILDQADPDPIPGAYYLEVSSPGAERPLKNEADIQASIGKWVHLKLYQAFEGAKEWEGRLLQADEEAFTIEVKDKTRRIEKTIPRQLVALIRLAIEF</sequence>
<gene>
    <name evidence="3" type="primary">rimP</name>
    <name evidence="6" type="ORF">AWM72_08120</name>
    <name evidence="7" type="ORF">CYJ28_01630</name>
</gene>
<reference evidence="7 9" key="3">
    <citation type="submission" date="2017-12" db="EMBL/GenBank/DDBJ databases">
        <title>Phylogenetic diversity of female urinary microbiome.</title>
        <authorList>
            <person name="Thomas-White K."/>
            <person name="Wolfe A.J."/>
        </authorList>
    </citation>
    <scope>NUCLEOTIDE SEQUENCE [LARGE SCALE GENOMIC DNA]</scope>
    <source>
        <strain evidence="7 9">UMB0139</strain>
    </source>
</reference>
<dbReference type="GO" id="GO:0000028">
    <property type="term" value="P:ribosomal small subunit assembly"/>
    <property type="evidence" value="ECO:0007669"/>
    <property type="project" value="TreeGrafter"/>
</dbReference>
<dbReference type="OrthoDB" id="9805006at2"/>
<dbReference type="Gene3D" id="2.30.30.180">
    <property type="entry name" value="Ribosome maturation factor RimP, C-terminal domain"/>
    <property type="match status" value="1"/>
</dbReference>
<dbReference type="PANTHER" id="PTHR33867:SF1">
    <property type="entry name" value="RIBOSOME MATURATION FACTOR RIMP"/>
    <property type="match status" value="1"/>
</dbReference>
<reference evidence="6 8" key="1">
    <citation type="journal article" date="2016" name="Genome Announc.">
        <title>Complete Genome Sequences of Aerococcus christensenii CCUG 28831T, Aerococcus sanguinicola CCUG 43001T, Aerococcus urinae CCUG 36881T, Aerococcus urinaeequi CCUG 28094T, Aerococcus urinaehominis CCUG 42038 BT, and Aerococcus viridans CCUG 4311T.</title>
        <authorList>
            <person name="Carkaci D."/>
            <person name="Dargis R."/>
            <person name="Nielsen X.C."/>
            <person name="Skovgaard O."/>
            <person name="Fuursted K."/>
            <person name="Christensen J.J."/>
        </authorList>
    </citation>
    <scope>NUCLEOTIDE SEQUENCE [LARGE SCALE GENOMIC DNA]</scope>
    <source>
        <strain evidence="6 8">CCUG43001</strain>
    </source>
</reference>
<dbReference type="NCBIfam" id="NF000928">
    <property type="entry name" value="PRK00092.1-2"/>
    <property type="match status" value="1"/>
</dbReference>
<dbReference type="CDD" id="cd01734">
    <property type="entry name" value="YlxS_C"/>
    <property type="match status" value="1"/>
</dbReference>
<dbReference type="Proteomes" id="UP000234239">
    <property type="component" value="Unassembled WGS sequence"/>
</dbReference>
<evidence type="ECO:0000256" key="3">
    <source>
        <dbReference type="HAMAP-Rule" id="MF_01077"/>
    </source>
</evidence>
<accession>A0A0X8FCG6</accession>
<feature type="domain" description="Ribosome maturation factor RimP C-terminal" evidence="5">
    <location>
        <begin position="88"/>
        <end position="157"/>
    </location>
</feature>
<organism evidence="6 8">
    <name type="scientific">Aerococcus sanguinicola</name>
    <dbReference type="NCBI Taxonomy" id="119206"/>
    <lineage>
        <taxon>Bacteria</taxon>
        <taxon>Bacillati</taxon>
        <taxon>Bacillota</taxon>
        <taxon>Bacilli</taxon>
        <taxon>Lactobacillales</taxon>
        <taxon>Aerococcaceae</taxon>
        <taxon>Aerococcus</taxon>
    </lineage>
</organism>
<dbReference type="InterPro" id="IPR028998">
    <property type="entry name" value="RimP_C"/>
</dbReference>
<dbReference type="Proteomes" id="UP000069912">
    <property type="component" value="Chromosome"/>
</dbReference>
<comment type="function">
    <text evidence="3">Required for maturation of 30S ribosomal subunits.</text>
</comment>
<feature type="domain" description="Ribosome maturation factor RimP N-terminal" evidence="4">
    <location>
        <begin position="11"/>
        <end position="85"/>
    </location>
</feature>
<dbReference type="GO" id="GO:0006412">
    <property type="term" value="P:translation"/>
    <property type="evidence" value="ECO:0007669"/>
    <property type="project" value="TreeGrafter"/>
</dbReference>
<evidence type="ECO:0000313" key="9">
    <source>
        <dbReference type="Proteomes" id="UP000234239"/>
    </source>
</evidence>
<keyword evidence="8" id="KW-1185">Reference proteome</keyword>
<evidence type="ECO:0000259" key="4">
    <source>
        <dbReference type="Pfam" id="PF02576"/>
    </source>
</evidence>